<name>A0A238V3D5_9PSEU</name>
<evidence type="ECO:0000313" key="3">
    <source>
        <dbReference type="Proteomes" id="UP000198348"/>
    </source>
</evidence>
<dbReference type="InterPro" id="IPR002591">
    <property type="entry name" value="Phosphodiest/P_Trfase"/>
</dbReference>
<protein>
    <submittedName>
        <fullName evidence="2">Uncharacterized membrane protein YvlD, DUF360 family</fullName>
    </submittedName>
</protein>
<dbReference type="Pfam" id="PF04020">
    <property type="entry name" value="Phage_holin_4_2"/>
    <property type="match status" value="1"/>
</dbReference>
<dbReference type="Gene3D" id="3.40.720.10">
    <property type="entry name" value="Alkaline Phosphatase, subunit A"/>
    <property type="match status" value="1"/>
</dbReference>
<dbReference type="Proteomes" id="UP000198348">
    <property type="component" value="Unassembled WGS sequence"/>
</dbReference>
<feature type="transmembrane region" description="Helical" evidence="1">
    <location>
        <begin position="74"/>
        <end position="97"/>
    </location>
</feature>
<dbReference type="InterPro" id="IPR017850">
    <property type="entry name" value="Alkaline_phosphatase_core_sf"/>
</dbReference>
<keyword evidence="1" id="KW-0812">Transmembrane</keyword>
<gene>
    <name evidence="2" type="ORF">SAMN06265360_101261</name>
</gene>
<keyword evidence="1" id="KW-0472">Membrane</keyword>
<reference evidence="2 3" key="1">
    <citation type="submission" date="2017-06" db="EMBL/GenBank/DDBJ databases">
        <authorList>
            <person name="Kim H.J."/>
            <person name="Triplett B.A."/>
        </authorList>
    </citation>
    <scope>NUCLEOTIDE SEQUENCE [LARGE SCALE GENOMIC DNA]</scope>
    <source>
        <strain evidence="2 3">DSM 45207</strain>
    </source>
</reference>
<keyword evidence="1" id="KW-1133">Transmembrane helix</keyword>
<dbReference type="RefSeq" id="WP_089299581.1">
    <property type="nucleotide sequence ID" value="NZ_FZNW01000001.1"/>
</dbReference>
<evidence type="ECO:0000313" key="2">
    <source>
        <dbReference type="EMBL" id="SNR28776.1"/>
    </source>
</evidence>
<organism evidence="2 3">
    <name type="scientific">Haloechinothrix alba</name>
    <dbReference type="NCBI Taxonomy" id="664784"/>
    <lineage>
        <taxon>Bacteria</taxon>
        <taxon>Bacillati</taxon>
        <taxon>Actinomycetota</taxon>
        <taxon>Actinomycetes</taxon>
        <taxon>Pseudonocardiales</taxon>
        <taxon>Pseudonocardiaceae</taxon>
        <taxon>Haloechinothrix</taxon>
    </lineage>
</organism>
<keyword evidence="3" id="KW-1185">Reference proteome</keyword>
<evidence type="ECO:0000256" key="1">
    <source>
        <dbReference type="SAM" id="Phobius"/>
    </source>
</evidence>
<feature type="transmembrane region" description="Helical" evidence="1">
    <location>
        <begin position="46"/>
        <end position="67"/>
    </location>
</feature>
<dbReference type="AlphaFoldDB" id="A0A238V3D5"/>
<dbReference type="EMBL" id="FZNW01000001">
    <property type="protein sequence ID" value="SNR28776.1"/>
    <property type="molecule type" value="Genomic_DNA"/>
</dbReference>
<sequence>MNTRGTRGRLIRGGRSLTRALLVWLAVTGALYVLQALLPGFAMDQWWQPTVSALLLGVLVAGVWPVVMRVALPVVFHTLGLAGFLLLGAATLVAFYAVPGVHIDDLHTALIVVIAISAVGGAVSSLLAIDEDEIFFRRAAWRSKRSRPVGSDAPPGMLFLQVDGLSYQVARRAIRDGNMPTLAQWLDEGSHTLTSWHTDWSAQTGASMCGILHGSSHDIPGYRWYEKDSGRVMTCSSPRAATEIERRNSDGRGLLAVDGASRGNMFTGDASRASLTMSSVALLLPKGLRRAGTDRIGAGYYTYFANPLNAVRTVASAAAEVCREVMAAAGQRRANVRPRVDRGGLYPFKRASITVLSRDVVAFAVLEDILAGRSVVYADFVGYDEVAHHSGIERFDTLATLRAIDQQIGRLWRAAELAPRDYRIVLLSDHGQTQGWAFAGRFGEPIAALVARLCDSEDGGRVREQDSRMSAEGWQVGAAVAEAATHDGFVARRLRSRVDRLESTIDAEGAGSSSYDVLTLASGHLALVSFTGHEGRVDLETVERHYPRLLPTLVDHPGIGFLLVHSSELGPVVLGRDGVHRLASGVVIGADPLADYGPHAAELVRRMDTFPHCADIMINSRYDPETDNASPFEPHVGSHGGLGGQQNHGFLLYPKEFGEHGELVGSEALHRLFRRWLSELGHPHPVKEPNVTLEL</sequence>
<feature type="transmembrane region" description="Helical" evidence="1">
    <location>
        <begin position="109"/>
        <end position="129"/>
    </location>
</feature>
<dbReference type="Pfam" id="PF01663">
    <property type="entry name" value="Phosphodiest"/>
    <property type="match status" value="1"/>
</dbReference>
<accession>A0A238V3D5</accession>
<dbReference type="SUPFAM" id="SSF53649">
    <property type="entry name" value="Alkaline phosphatase-like"/>
    <property type="match status" value="1"/>
</dbReference>
<feature type="transmembrane region" description="Helical" evidence="1">
    <location>
        <begin position="21"/>
        <end position="40"/>
    </location>
</feature>
<dbReference type="InterPro" id="IPR007165">
    <property type="entry name" value="Phage_holin_4_2"/>
</dbReference>
<dbReference type="OrthoDB" id="5404822at2"/>
<proteinExistence type="predicted"/>